<name>A0A7J6KV91_PERCH</name>
<dbReference type="Proteomes" id="UP000591131">
    <property type="component" value="Unassembled WGS sequence"/>
</dbReference>
<feature type="region of interest" description="Disordered" evidence="1">
    <location>
        <begin position="74"/>
        <end position="104"/>
    </location>
</feature>
<evidence type="ECO:0000313" key="2">
    <source>
        <dbReference type="EMBL" id="KAF4650907.1"/>
    </source>
</evidence>
<dbReference type="AlphaFoldDB" id="A0A7J6KV91"/>
<sequence length="577" mass="62191">MTTRHILPERQVTLDLASAAVAGSGVEFPRFREGDKVEYYSTTYSRWVRTTVTKVNHHELTYDLEAKSNARMNRVRTPNSRPAAATATTVAPKPGGGGGGGDAPMRGEGDYEINDGVRYYSLTHDRWVDATVIGLCDDEAYVDLDVKRKANRTRIRKRNWCPADEVRLDDDAAVTPARTKAAASSLAGSARRQTVVPMRQAKVSATATAGLLSKKRLTMSGRSSSTFDPNACFSVLVSELGLQGGTGSSSITINSMRGFTGGMNGGIWFVKVNGVNKLCLKLVSAQRKCAQLPTEADNYLDLAKRFPCLTCRSTLGGLLAFPVRIFDVLSPTPSGTSRVLFNLIAMPVAKGVRLAEILGRKVHAREDNSAILREVGRQLRRFHERLNGSTGPGRLEIQHTDFQPCNIFVDEPNLGVGENGGVTFVDLGGMGVTVKEGDYEHLVKSLRLLGQTYGQDFVRMSVSAFTDGYGHDARGSHRSGGAGGGGGGVGGSVRGSVPVPYRQTALDGPKVNTTTTNRIVASCRSPTYRIATGEYPIMELLVCIIISLAVKLELSITSKLKLQHTHLAFSTPHDSVT</sequence>
<reference evidence="2 3" key="1">
    <citation type="submission" date="2020-04" db="EMBL/GenBank/DDBJ databases">
        <title>Perkinsus chesapeaki whole genome sequence.</title>
        <authorList>
            <person name="Bogema D.R."/>
        </authorList>
    </citation>
    <scope>NUCLEOTIDE SEQUENCE [LARGE SCALE GENOMIC DNA]</scope>
    <source>
        <strain evidence="2">ATCC PRA-425</strain>
    </source>
</reference>
<comment type="caution">
    <text evidence="2">The sequence shown here is derived from an EMBL/GenBank/DDBJ whole genome shotgun (WGS) entry which is preliminary data.</text>
</comment>
<dbReference type="EMBL" id="JAAPAO010001157">
    <property type="protein sequence ID" value="KAF4650907.1"/>
    <property type="molecule type" value="Genomic_DNA"/>
</dbReference>
<dbReference type="SUPFAM" id="SSF56112">
    <property type="entry name" value="Protein kinase-like (PK-like)"/>
    <property type="match status" value="1"/>
</dbReference>
<proteinExistence type="predicted"/>
<protein>
    <submittedName>
        <fullName evidence="2">Uncharacterized protein</fullName>
    </submittedName>
</protein>
<dbReference type="OrthoDB" id="414540at2759"/>
<dbReference type="InterPro" id="IPR011009">
    <property type="entry name" value="Kinase-like_dom_sf"/>
</dbReference>
<evidence type="ECO:0000256" key="1">
    <source>
        <dbReference type="SAM" id="MobiDB-lite"/>
    </source>
</evidence>
<organism evidence="2 3">
    <name type="scientific">Perkinsus chesapeaki</name>
    <name type="common">Clam parasite</name>
    <name type="synonym">Perkinsus andrewsi</name>
    <dbReference type="NCBI Taxonomy" id="330153"/>
    <lineage>
        <taxon>Eukaryota</taxon>
        <taxon>Sar</taxon>
        <taxon>Alveolata</taxon>
        <taxon>Perkinsozoa</taxon>
        <taxon>Perkinsea</taxon>
        <taxon>Perkinsida</taxon>
        <taxon>Perkinsidae</taxon>
        <taxon>Perkinsus</taxon>
    </lineage>
</organism>
<gene>
    <name evidence="2" type="ORF">FOL47_000778</name>
</gene>
<keyword evidence="3" id="KW-1185">Reference proteome</keyword>
<feature type="compositionally biased region" description="Low complexity" evidence="1">
    <location>
        <begin position="82"/>
        <end position="93"/>
    </location>
</feature>
<evidence type="ECO:0000313" key="3">
    <source>
        <dbReference type="Proteomes" id="UP000591131"/>
    </source>
</evidence>
<accession>A0A7J6KV91</accession>